<evidence type="ECO:0000256" key="7">
    <source>
        <dbReference type="ARBA" id="ARBA00022833"/>
    </source>
</evidence>
<dbReference type="InterPro" id="IPR001330">
    <property type="entry name" value="Prenyltrans"/>
</dbReference>
<dbReference type="Pfam" id="PF00432">
    <property type="entry name" value="Prenyltrans"/>
    <property type="match status" value="1"/>
</dbReference>
<dbReference type="Gene3D" id="1.50.10.20">
    <property type="match status" value="1"/>
</dbReference>
<keyword evidence="6" id="KW-0677">Repeat</keyword>
<dbReference type="PANTHER" id="PTHR11774:SF4">
    <property type="entry name" value="GERANYLGERANYL TRANSFERASE TYPE-1 SUBUNIT BETA"/>
    <property type="match status" value="1"/>
</dbReference>
<sequence>MNSTEEECRGCEIMEKDAHVRFLELMYYMLPSPYESQEINHLTLAYFVISGLDILNSLHKVAKDAVISWVLSFQAHPGAKADLNDGQFYGFHGSKTSQFPPDENGVLIHNNSHLASTYCAISILKIVGYELSNLDSETIVTSMRNLQQPDGSFISIHTGGETDLRFVYCAATICFMLDNWSGMDKEKTKDYILRCQSYDGGFGLVPGAESHGGLKQSFITV</sequence>
<comment type="cofactor">
    <cofactor evidence="1">
        <name>Zn(2+)</name>
        <dbReference type="ChEBI" id="CHEBI:29105"/>
    </cofactor>
</comment>
<evidence type="ECO:0000256" key="1">
    <source>
        <dbReference type="ARBA" id="ARBA00001947"/>
    </source>
</evidence>
<protein>
    <submittedName>
        <fullName evidence="9">Geranylgeranyl transferase type-1 subunit beta</fullName>
    </submittedName>
</protein>
<keyword evidence="3" id="KW-0637">Prenyltransferase</keyword>
<evidence type="ECO:0000256" key="6">
    <source>
        <dbReference type="ARBA" id="ARBA00022737"/>
    </source>
</evidence>
<gene>
    <name evidence="9" type="ORF">D0Y65_049894</name>
</gene>
<dbReference type="Proteomes" id="UP000289340">
    <property type="component" value="Chromosome 18"/>
</dbReference>
<dbReference type="GO" id="GO:0046872">
    <property type="term" value="F:metal ion binding"/>
    <property type="evidence" value="ECO:0007669"/>
    <property type="project" value="UniProtKB-KW"/>
</dbReference>
<evidence type="ECO:0000313" key="10">
    <source>
        <dbReference type="Proteomes" id="UP000289340"/>
    </source>
</evidence>
<dbReference type="GO" id="GO:0005953">
    <property type="term" value="C:CAAX-protein geranylgeranyltransferase complex"/>
    <property type="evidence" value="ECO:0007669"/>
    <property type="project" value="TreeGrafter"/>
</dbReference>
<keyword evidence="5" id="KW-0479">Metal-binding</keyword>
<evidence type="ECO:0000313" key="9">
    <source>
        <dbReference type="EMBL" id="RZB54193.1"/>
    </source>
</evidence>
<evidence type="ECO:0000259" key="8">
    <source>
        <dbReference type="Pfam" id="PF00432"/>
    </source>
</evidence>
<accession>A0A445FZN0</accession>
<keyword evidence="7" id="KW-0862">Zinc</keyword>
<feature type="domain" description="Prenyltransferase alpha-alpha toroid" evidence="8">
    <location>
        <begin position="15"/>
        <end position="214"/>
    </location>
</feature>
<evidence type="ECO:0000256" key="4">
    <source>
        <dbReference type="ARBA" id="ARBA00022679"/>
    </source>
</evidence>
<keyword evidence="10" id="KW-1185">Reference proteome</keyword>
<name>A0A445FZN0_GLYSO</name>
<reference evidence="9 10" key="1">
    <citation type="submission" date="2018-09" db="EMBL/GenBank/DDBJ databases">
        <title>A high-quality reference genome of wild soybean provides a powerful tool to mine soybean genomes.</title>
        <authorList>
            <person name="Xie M."/>
            <person name="Chung C.Y.L."/>
            <person name="Li M.-W."/>
            <person name="Wong F.-L."/>
            <person name="Chan T.-F."/>
            <person name="Lam H.-M."/>
        </authorList>
    </citation>
    <scope>NUCLEOTIDE SEQUENCE [LARGE SCALE GENOMIC DNA]</scope>
    <source>
        <strain evidence="10">cv. W05</strain>
        <tissue evidence="9">Hypocotyl of etiolated seedlings</tissue>
    </source>
</reference>
<dbReference type="SUPFAM" id="SSF48239">
    <property type="entry name" value="Terpenoid cyclases/Protein prenyltransferases"/>
    <property type="match status" value="1"/>
</dbReference>
<dbReference type="InterPro" id="IPR008930">
    <property type="entry name" value="Terpenoid_cyclase/PrenylTrfase"/>
</dbReference>
<comment type="similarity">
    <text evidence="2">Belongs to the protein prenyltransferase subunit beta family.</text>
</comment>
<evidence type="ECO:0000256" key="3">
    <source>
        <dbReference type="ARBA" id="ARBA00022602"/>
    </source>
</evidence>
<dbReference type="EMBL" id="QZWG01000018">
    <property type="protein sequence ID" value="RZB54193.1"/>
    <property type="molecule type" value="Genomic_DNA"/>
</dbReference>
<dbReference type="PANTHER" id="PTHR11774">
    <property type="entry name" value="GERANYLGERANYL TRANSFERASE TYPE BETA SUBUNIT"/>
    <property type="match status" value="1"/>
</dbReference>
<dbReference type="AlphaFoldDB" id="A0A445FZN0"/>
<organism evidence="9 10">
    <name type="scientific">Glycine soja</name>
    <name type="common">Wild soybean</name>
    <dbReference type="NCBI Taxonomy" id="3848"/>
    <lineage>
        <taxon>Eukaryota</taxon>
        <taxon>Viridiplantae</taxon>
        <taxon>Streptophyta</taxon>
        <taxon>Embryophyta</taxon>
        <taxon>Tracheophyta</taxon>
        <taxon>Spermatophyta</taxon>
        <taxon>Magnoliopsida</taxon>
        <taxon>eudicotyledons</taxon>
        <taxon>Gunneridae</taxon>
        <taxon>Pentapetalae</taxon>
        <taxon>rosids</taxon>
        <taxon>fabids</taxon>
        <taxon>Fabales</taxon>
        <taxon>Fabaceae</taxon>
        <taxon>Papilionoideae</taxon>
        <taxon>50 kb inversion clade</taxon>
        <taxon>NPAAA clade</taxon>
        <taxon>indigoferoid/millettioid clade</taxon>
        <taxon>Phaseoleae</taxon>
        <taxon>Glycine</taxon>
        <taxon>Glycine subgen. Soja</taxon>
    </lineage>
</organism>
<dbReference type="InterPro" id="IPR045089">
    <property type="entry name" value="PGGT1B-like"/>
</dbReference>
<evidence type="ECO:0000256" key="5">
    <source>
        <dbReference type="ARBA" id="ARBA00022723"/>
    </source>
</evidence>
<comment type="caution">
    <text evidence="9">The sequence shown here is derived from an EMBL/GenBank/DDBJ whole genome shotgun (WGS) entry which is preliminary data.</text>
</comment>
<dbReference type="GO" id="GO:0004662">
    <property type="term" value="F:CAAX-protein geranylgeranyltransferase activity"/>
    <property type="evidence" value="ECO:0007669"/>
    <property type="project" value="TreeGrafter"/>
</dbReference>
<evidence type="ECO:0000256" key="2">
    <source>
        <dbReference type="ARBA" id="ARBA00010497"/>
    </source>
</evidence>
<proteinExistence type="inferred from homology"/>
<keyword evidence="4 9" id="KW-0808">Transferase</keyword>